<organism evidence="9 10">
    <name type="scientific">Gallaecimonas xiamenensis 3-C-1</name>
    <dbReference type="NCBI Taxonomy" id="745411"/>
    <lineage>
        <taxon>Bacteria</taxon>
        <taxon>Pseudomonadati</taxon>
        <taxon>Pseudomonadota</taxon>
        <taxon>Gammaproteobacteria</taxon>
        <taxon>Enterobacterales</taxon>
        <taxon>Gallaecimonadaceae</taxon>
        <taxon>Gallaecimonas</taxon>
    </lineage>
</organism>
<reference evidence="9 10" key="1">
    <citation type="journal article" date="2012" name="J. Bacteriol.">
        <title>Genome Sequence of Gallaecimonas xiamenensis Type Strain 3-C-1.</title>
        <authorList>
            <person name="Lai Q."/>
            <person name="Wang L."/>
            <person name="Wang W."/>
            <person name="Shao Z."/>
        </authorList>
    </citation>
    <scope>NUCLEOTIDE SEQUENCE [LARGE SCALE GENOMIC DNA]</scope>
    <source>
        <strain evidence="9 10">3-C-1</strain>
    </source>
</reference>
<dbReference type="PROSITE" id="PS01149">
    <property type="entry name" value="PSI_RSU"/>
    <property type="match status" value="1"/>
</dbReference>
<dbReference type="NCBIfam" id="NF008097">
    <property type="entry name" value="PRK10839.1"/>
    <property type="match status" value="1"/>
</dbReference>
<dbReference type="OrthoDB" id="9807213at2"/>
<dbReference type="AlphaFoldDB" id="K2K1M9"/>
<dbReference type="Pfam" id="PF01479">
    <property type="entry name" value="S4"/>
    <property type="match status" value="1"/>
</dbReference>
<dbReference type="SUPFAM" id="SSF55174">
    <property type="entry name" value="Alpha-L RNA-binding motif"/>
    <property type="match status" value="1"/>
</dbReference>
<dbReference type="eggNOG" id="COG1187">
    <property type="taxonomic scope" value="Bacteria"/>
</dbReference>
<evidence type="ECO:0000259" key="8">
    <source>
        <dbReference type="SMART" id="SM00363"/>
    </source>
</evidence>
<dbReference type="InterPro" id="IPR018496">
    <property type="entry name" value="PsdUridine_synth_RsuA/RluB_CS"/>
</dbReference>
<dbReference type="InterPro" id="IPR020103">
    <property type="entry name" value="PsdUridine_synth_cat_dom_sf"/>
</dbReference>
<dbReference type="GO" id="GO:0000455">
    <property type="term" value="P:enzyme-directed rRNA pseudouridine synthesis"/>
    <property type="evidence" value="ECO:0007669"/>
    <property type="project" value="UniProtKB-ARBA"/>
</dbReference>
<evidence type="ECO:0000313" key="10">
    <source>
        <dbReference type="Proteomes" id="UP000006755"/>
    </source>
</evidence>
<keyword evidence="2 6" id="KW-0694">RNA-binding</keyword>
<evidence type="ECO:0000256" key="2">
    <source>
        <dbReference type="ARBA" id="ARBA00022884"/>
    </source>
</evidence>
<dbReference type="PANTHER" id="PTHR47683:SF4">
    <property type="entry name" value="PSEUDOURIDINE SYNTHASE"/>
    <property type="match status" value="1"/>
</dbReference>
<comment type="catalytic activity">
    <reaction evidence="4">
        <text>uridine(516) in 16S rRNA = pseudouridine(516) in 16S rRNA</text>
        <dbReference type="Rhea" id="RHEA:38867"/>
        <dbReference type="Rhea" id="RHEA-COMP:10089"/>
        <dbReference type="Rhea" id="RHEA-COMP:10090"/>
        <dbReference type="ChEBI" id="CHEBI:65314"/>
        <dbReference type="ChEBI" id="CHEBI:65315"/>
        <dbReference type="EC" id="5.4.99.19"/>
    </reaction>
</comment>
<dbReference type="PROSITE" id="PS50889">
    <property type="entry name" value="S4"/>
    <property type="match status" value="1"/>
</dbReference>
<sequence length="230" mass="26074">MRLDKFLADNSDFSRAEVKRLMHKERVTVNGEVVKDPGFKLGEADQVCLDDEPMRAMGNRYLMLHKPKGYVCSTDDPEHASVLMLLEDRDRFGLHMAGRLDLDTTGLVLLTDDGQWSHKVTSPKHDCPKRYRVWLADPLVEDAEARFQEGVQLRGERHLTKPAQLERIDACEVLLTISEGKYHQVKRMFAALDNKVVDLHREAIGPLELDPALAEGEYRPLTDAEIAALS</sequence>
<protein>
    <recommendedName>
        <fullName evidence="7">Pseudouridine synthase</fullName>
        <ecNumber evidence="7">5.4.99.-</ecNumber>
    </recommendedName>
</protein>
<gene>
    <name evidence="9" type="ORF">B3C1_03835</name>
</gene>
<dbReference type="RefSeq" id="WP_008483035.1">
    <property type="nucleotide sequence ID" value="NZ_AMRI01000004.1"/>
</dbReference>
<keyword evidence="10" id="KW-1185">Reference proteome</keyword>
<dbReference type="Gene3D" id="3.30.70.580">
    <property type="entry name" value="Pseudouridine synthase I, catalytic domain, N-terminal subdomain"/>
    <property type="match status" value="1"/>
</dbReference>
<dbReference type="NCBIfam" id="TIGR00093">
    <property type="entry name" value="pseudouridine synthase"/>
    <property type="match status" value="1"/>
</dbReference>
<dbReference type="Gene3D" id="3.30.70.1560">
    <property type="entry name" value="Alpha-L RNA-binding motif"/>
    <property type="match status" value="1"/>
</dbReference>
<dbReference type="SMART" id="SM00363">
    <property type="entry name" value="S4"/>
    <property type="match status" value="1"/>
</dbReference>
<keyword evidence="3 7" id="KW-0413">Isomerase</keyword>
<dbReference type="EMBL" id="AMRI01000004">
    <property type="protein sequence ID" value="EKE76694.1"/>
    <property type="molecule type" value="Genomic_DNA"/>
</dbReference>
<evidence type="ECO:0000313" key="9">
    <source>
        <dbReference type="EMBL" id="EKE76694.1"/>
    </source>
</evidence>
<dbReference type="SUPFAM" id="SSF55120">
    <property type="entry name" value="Pseudouridine synthase"/>
    <property type="match status" value="1"/>
</dbReference>
<evidence type="ECO:0000256" key="7">
    <source>
        <dbReference type="RuleBase" id="RU003887"/>
    </source>
</evidence>
<dbReference type="CDD" id="cd02553">
    <property type="entry name" value="PseudoU_synth_RsuA"/>
    <property type="match status" value="1"/>
</dbReference>
<dbReference type="Gene3D" id="3.10.290.10">
    <property type="entry name" value="RNA-binding S4 domain"/>
    <property type="match status" value="1"/>
</dbReference>
<dbReference type="InterPro" id="IPR000748">
    <property type="entry name" value="PsdUridine_synth_RsuA/RluB/E/F"/>
</dbReference>
<dbReference type="CDD" id="cd00165">
    <property type="entry name" value="S4"/>
    <property type="match status" value="1"/>
</dbReference>
<dbReference type="InterPro" id="IPR006145">
    <property type="entry name" value="PsdUridine_synth_RsuA/RluA"/>
</dbReference>
<feature type="domain" description="RNA-binding S4" evidence="8">
    <location>
        <begin position="1"/>
        <end position="62"/>
    </location>
</feature>
<accession>K2K1M9</accession>
<dbReference type="InterPro" id="IPR036986">
    <property type="entry name" value="S4_RNA-bd_sf"/>
</dbReference>
<dbReference type="GO" id="GO:0003723">
    <property type="term" value="F:RNA binding"/>
    <property type="evidence" value="ECO:0007669"/>
    <property type="project" value="UniProtKB-KW"/>
</dbReference>
<evidence type="ECO:0000256" key="4">
    <source>
        <dbReference type="ARBA" id="ARBA00036749"/>
    </source>
</evidence>
<evidence type="ECO:0000256" key="3">
    <source>
        <dbReference type="ARBA" id="ARBA00023235"/>
    </source>
</evidence>
<dbReference type="PATRIC" id="fig|745411.4.peg.756"/>
<dbReference type="FunFam" id="3.30.70.1560:FF:000001">
    <property type="entry name" value="Pseudouridine synthase"/>
    <property type="match status" value="1"/>
</dbReference>
<dbReference type="InterPro" id="IPR042092">
    <property type="entry name" value="PsdUridine_s_RsuA/RluB/E/F_cat"/>
</dbReference>
<evidence type="ECO:0000256" key="1">
    <source>
        <dbReference type="ARBA" id="ARBA00008348"/>
    </source>
</evidence>
<dbReference type="InterPro" id="IPR020094">
    <property type="entry name" value="TruA/RsuA/RluB/E/F_N"/>
</dbReference>
<comment type="function">
    <text evidence="5">Responsible for synthesis of pseudouridine from uracil-516 in 16S ribosomal RNA.</text>
</comment>
<dbReference type="STRING" id="745411.B3C1_03835"/>
<evidence type="ECO:0000256" key="5">
    <source>
        <dbReference type="ARBA" id="ARBA00037590"/>
    </source>
</evidence>
<comment type="caution">
    <text evidence="9">The sequence shown here is derived from an EMBL/GenBank/DDBJ whole genome shotgun (WGS) entry which is preliminary data.</text>
</comment>
<dbReference type="GO" id="GO:0160136">
    <property type="term" value="F:16S rRNA pseudouridine(516) synthase activity"/>
    <property type="evidence" value="ECO:0007669"/>
    <property type="project" value="UniProtKB-EC"/>
</dbReference>
<dbReference type="Pfam" id="PF00849">
    <property type="entry name" value="PseudoU_synth_2"/>
    <property type="match status" value="1"/>
</dbReference>
<dbReference type="EC" id="5.4.99.-" evidence="7"/>
<proteinExistence type="inferred from homology"/>
<dbReference type="InterPro" id="IPR050343">
    <property type="entry name" value="RsuA_PseudoU_synthase"/>
</dbReference>
<dbReference type="Proteomes" id="UP000006755">
    <property type="component" value="Unassembled WGS sequence"/>
</dbReference>
<dbReference type="GO" id="GO:0005829">
    <property type="term" value="C:cytosol"/>
    <property type="evidence" value="ECO:0007669"/>
    <property type="project" value="UniProtKB-ARBA"/>
</dbReference>
<dbReference type="InterPro" id="IPR002942">
    <property type="entry name" value="S4_RNA-bd"/>
</dbReference>
<comment type="similarity">
    <text evidence="1 7">Belongs to the pseudouridine synthase RsuA family.</text>
</comment>
<name>K2K1M9_9GAMM</name>
<dbReference type="PANTHER" id="PTHR47683">
    <property type="entry name" value="PSEUDOURIDINE SYNTHASE FAMILY PROTEIN-RELATED"/>
    <property type="match status" value="1"/>
</dbReference>
<evidence type="ECO:0000256" key="6">
    <source>
        <dbReference type="PROSITE-ProRule" id="PRU00182"/>
    </source>
</evidence>